<dbReference type="EMBL" id="CADEBD010000297">
    <property type="protein sequence ID" value="CAB3234965.1"/>
    <property type="molecule type" value="Genomic_DNA"/>
</dbReference>
<accession>A0A8S0ZPH4</accession>
<organism evidence="1 2">
    <name type="scientific">Arctia plantaginis</name>
    <name type="common">Wood tiger moth</name>
    <name type="synonym">Phalaena plantaginis</name>
    <dbReference type="NCBI Taxonomy" id="874455"/>
    <lineage>
        <taxon>Eukaryota</taxon>
        <taxon>Metazoa</taxon>
        <taxon>Ecdysozoa</taxon>
        <taxon>Arthropoda</taxon>
        <taxon>Hexapoda</taxon>
        <taxon>Insecta</taxon>
        <taxon>Pterygota</taxon>
        <taxon>Neoptera</taxon>
        <taxon>Endopterygota</taxon>
        <taxon>Lepidoptera</taxon>
        <taxon>Glossata</taxon>
        <taxon>Ditrysia</taxon>
        <taxon>Noctuoidea</taxon>
        <taxon>Erebidae</taxon>
        <taxon>Arctiinae</taxon>
        <taxon>Arctia</taxon>
    </lineage>
</organism>
<dbReference type="SUPFAM" id="SSF100910">
    <property type="entry name" value="Chemosensory protein Csp2"/>
    <property type="match status" value="1"/>
</dbReference>
<dbReference type="PANTHER" id="PTHR11257">
    <property type="entry name" value="CHEMOSENSORY PROTEIN-RELATED"/>
    <property type="match status" value="1"/>
</dbReference>
<dbReference type="Pfam" id="PF03392">
    <property type="entry name" value="OS-D"/>
    <property type="match status" value="1"/>
</dbReference>
<sequence length="84" mass="9921">MTFLKCILGLGKCTAEGRELKSHITDALENECAKCTEKQKDGVKYVMKHMIKYKVDDWKKLTDKYDPENKYRTKYENQLREVEA</sequence>
<evidence type="ECO:0008006" key="3">
    <source>
        <dbReference type="Google" id="ProtNLM"/>
    </source>
</evidence>
<evidence type="ECO:0000313" key="2">
    <source>
        <dbReference type="Proteomes" id="UP000494256"/>
    </source>
</evidence>
<gene>
    <name evidence="1" type="ORF">APLA_LOCUS6843</name>
</gene>
<dbReference type="Gene3D" id="1.10.2080.10">
    <property type="entry name" value="Insect odorant-binding protein A10/Ejaculatory bulb-specific protein 3"/>
    <property type="match status" value="1"/>
</dbReference>
<dbReference type="AlphaFoldDB" id="A0A8S0ZPH4"/>
<name>A0A8S0ZPH4_ARCPL</name>
<reference evidence="1 2" key="1">
    <citation type="submission" date="2020-04" db="EMBL/GenBank/DDBJ databases">
        <authorList>
            <person name="Wallbank WR R."/>
            <person name="Pardo Diaz C."/>
            <person name="Kozak K."/>
            <person name="Martin S."/>
            <person name="Jiggins C."/>
            <person name="Moest M."/>
            <person name="Warren A I."/>
            <person name="Byers J.R.P. K."/>
            <person name="Montejo-Kovacevich G."/>
            <person name="Yen C E."/>
        </authorList>
    </citation>
    <scope>NUCLEOTIDE SEQUENCE [LARGE SCALE GENOMIC DNA]</scope>
</reference>
<dbReference type="InterPro" id="IPR036682">
    <property type="entry name" value="OS_D_A10/PebIII_sf"/>
</dbReference>
<evidence type="ECO:0000313" key="1">
    <source>
        <dbReference type="EMBL" id="CAB3234965.1"/>
    </source>
</evidence>
<dbReference type="PANTHER" id="PTHR11257:SF12">
    <property type="entry name" value="EJACULATORY BULB-SPECIFIC PROTEIN 3-RELATED"/>
    <property type="match status" value="1"/>
</dbReference>
<protein>
    <recommendedName>
        <fullName evidence="3">Chemosensory protein</fullName>
    </recommendedName>
</protein>
<dbReference type="InterPro" id="IPR005055">
    <property type="entry name" value="A10/PebIII"/>
</dbReference>
<dbReference type="OrthoDB" id="5967113at2759"/>
<proteinExistence type="predicted"/>
<dbReference type="Proteomes" id="UP000494256">
    <property type="component" value="Unassembled WGS sequence"/>
</dbReference>
<comment type="caution">
    <text evidence="1">The sequence shown here is derived from an EMBL/GenBank/DDBJ whole genome shotgun (WGS) entry which is preliminary data.</text>
</comment>